<evidence type="ECO:0000313" key="2">
    <source>
        <dbReference type="EMBL" id="KAA6363522.1"/>
    </source>
</evidence>
<feature type="region of interest" description="Disordered" evidence="1">
    <location>
        <begin position="1"/>
        <end position="27"/>
    </location>
</feature>
<organism evidence="2 3">
    <name type="scientific">Streblomastix strix</name>
    <dbReference type="NCBI Taxonomy" id="222440"/>
    <lineage>
        <taxon>Eukaryota</taxon>
        <taxon>Metamonada</taxon>
        <taxon>Preaxostyla</taxon>
        <taxon>Oxymonadida</taxon>
        <taxon>Streblomastigidae</taxon>
        <taxon>Streblomastix</taxon>
    </lineage>
</organism>
<evidence type="ECO:0000256" key="1">
    <source>
        <dbReference type="SAM" id="MobiDB-lite"/>
    </source>
</evidence>
<dbReference type="AlphaFoldDB" id="A0A5J4U0I5"/>
<proteinExistence type="predicted"/>
<comment type="caution">
    <text evidence="2">The sequence shown here is derived from an EMBL/GenBank/DDBJ whole genome shotgun (WGS) entry which is preliminary data.</text>
</comment>
<dbReference type="Proteomes" id="UP000324800">
    <property type="component" value="Unassembled WGS sequence"/>
</dbReference>
<gene>
    <name evidence="2" type="ORF">EZS28_040951</name>
</gene>
<sequence length="145" mass="15949">MDLNNITPRHEKERDVVGTGKGPASFEQHEEQTVNAVPPWMRILMGRPPNSPQAIALKQQLDANTIMYETYYHKSAEKLDPTGERATKQEVEALLARQQDMLGLELNEQGVKPSTGSGDPEEEIETAQLAVLIQRACVAGSAALI</sequence>
<name>A0A5J4U0I5_9EUKA</name>
<protein>
    <submittedName>
        <fullName evidence="2">Uncharacterized protein</fullName>
    </submittedName>
</protein>
<reference evidence="2 3" key="1">
    <citation type="submission" date="2019-03" db="EMBL/GenBank/DDBJ databases">
        <title>Single cell metagenomics reveals metabolic interactions within the superorganism composed of flagellate Streblomastix strix and complex community of Bacteroidetes bacteria on its surface.</title>
        <authorList>
            <person name="Treitli S.C."/>
            <person name="Kolisko M."/>
            <person name="Husnik F."/>
            <person name="Keeling P."/>
            <person name="Hampl V."/>
        </authorList>
    </citation>
    <scope>NUCLEOTIDE SEQUENCE [LARGE SCALE GENOMIC DNA]</scope>
    <source>
        <strain evidence="2">ST1C</strain>
    </source>
</reference>
<dbReference type="EMBL" id="SNRW01022804">
    <property type="protein sequence ID" value="KAA6363522.1"/>
    <property type="molecule type" value="Genomic_DNA"/>
</dbReference>
<feature type="non-terminal residue" evidence="2">
    <location>
        <position position="145"/>
    </location>
</feature>
<evidence type="ECO:0000313" key="3">
    <source>
        <dbReference type="Proteomes" id="UP000324800"/>
    </source>
</evidence>
<accession>A0A5J4U0I5</accession>